<evidence type="ECO:0000256" key="1">
    <source>
        <dbReference type="ARBA" id="ARBA00005417"/>
    </source>
</evidence>
<dbReference type="Pfam" id="PF00005">
    <property type="entry name" value="ABC_tran"/>
    <property type="match status" value="1"/>
</dbReference>
<evidence type="ECO:0000259" key="5">
    <source>
        <dbReference type="PROSITE" id="PS50893"/>
    </source>
</evidence>
<dbReference type="PROSITE" id="PS50893">
    <property type="entry name" value="ABC_TRANSPORTER_2"/>
    <property type="match status" value="1"/>
</dbReference>
<dbReference type="PANTHER" id="PTHR42734">
    <property type="entry name" value="METAL TRANSPORT SYSTEM ATP-BINDING PROTEIN TM_0124-RELATED"/>
    <property type="match status" value="1"/>
</dbReference>
<dbReference type="GO" id="GO:0005524">
    <property type="term" value="F:ATP binding"/>
    <property type="evidence" value="ECO:0007669"/>
    <property type="project" value="UniProtKB-KW"/>
</dbReference>
<sequence length="253" mass="28191">MGASKAIEVSDLSVSYHGQKALEDISFSIEQQQLVGIIGPNGAGKSTLMKAVLGLIISCKGKITVLDRNINTVRKKVAYVPQRNDLDMDFPVLVEDVVLMGRFPHLTWYGRPKEKDREIARKCLDQVGMSEYRRRQIGELSGGQQQRVFLARALAQEADIFFLDEPFAGIDVTSERIIIDMLKSLRDQGKTLFVVHHDLSKVESYFDHLILLNKRLVAYGKPDEVASVDNIEEAYRGSAIILSGENGKVVASN</sequence>
<evidence type="ECO:0000256" key="4">
    <source>
        <dbReference type="ARBA" id="ARBA00022840"/>
    </source>
</evidence>
<dbReference type="InterPro" id="IPR027417">
    <property type="entry name" value="P-loop_NTPase"/>
</dbReference>
<name>A0A9J6RG98_9BACI</name>
<dbReference type="AlphaFoldDB" id="A0A9J6RG98"/>
<evidence type="ECO:0000256" key="2">
    <source>
        <dbReference type="ARBA" id="ARBA00022448"/>
    </source>
</evidence>
<dbReference type="GO" id="GO:0016887">
    <property type="term" value="F:ATP hydrolysis activity"/>
    <property type="evidence" value="ECO:0007669"/>
    <property type="project" value="InterPro"/>
</dbReference>
<dbReference type="RefSeq" id="WP_268781209.1">
    <property type="nucleotide sequence ID" value="NZ_JAPRAT010000036.1"/>
</dbReference>
<gene>
    <name evidence="6" type="ORF">OWO01_14600</name>
</gene>
<evidence type="ECO:0000313" key="6">
    <source>
        <dbReference type="EMBL" id="MCZ0704437.1"/>
    </source>
</evidence>
<feature type="domain" description="ABC transporter" evidence="5">
    <location>
        <begin position="7"/>
        <end position="239"/>
    </location>
</feature>
<keyword evidence="3" id="KW-0547">Nucleotide-binding</keyword>
<dbReference type="Gene3D" id="3.40.50.300">
    <property type="entry name" value="P-loop containing nucleotide triphosphate hydrolases"/>
    <property type="match status" value="1"/>
</dbReference>
<keyword evidence="2" id="KW-0813">Transport</keyword>
<proteinExistence type="inferred from homology"/>
<dbReference type="SUPFAM" id="SSF52540">
    <property type="entry name" value="P-loop containing nucleoside triphosphate hydrolases"/>
    <property type="match status" value="1"/>
</dbReference>
<dbReference type="InterPro" id="IPR003439">
    <property type="entry name" value="ABC_transporter-like_ATP-bd"/>
</dbReference>
<dbReference type="FunFam" id="3.40.50.300:FF:000134">
    <property type="entry name" value="Iron-enterobactin ABC transporter ATP-binding protein"/>
    <property type="match status" value="1"/>
</dbReference>
<keyword evidence="7" id="KW-1185">Reference proteome</keyword>
<dbReference type="InterPro" id="IPR017871">
    <property type="entry name" value="ABC_transporter-like_CS"/>
</dbReference>
<comment type="caution">
    <text evidence="6">The sequence shown here is derived from an EMBL/GenBank/DDBJ whole genome shotgun (WGS) entry which is preliminary data.</text>
</comment>
<evidence type="ECO:0000256" key="3">
    <source>
        <dbReference type="ARBA" id="ARBA00022741"/>
    </source>
</evidence>
<accession>A0A9J6RG98</accession>
<dbReference type="CDD" id="cd03235">
    <property type="entry name" value="ABC_Metallic_Cations"/>
    <property type="match status" value="1"/>
</dbReference>
<dbReference type="InterPro" id="IPR050153">
    <property type="entry name" value="Metal_Ion_Import_ABC"/>
</dbReference>
<dbReference type="PANTHER" id="PTHR42734:SF5">
    <property type="entry name" value="IRON TRANSPORT SYSTEM ATP-BINDING PROTEIN HI_0361-RELATED"/>
    <property type="match status" value="1"/>
</dbReference>
<evidence type="ECO:0000313" key="7">
    <source>
        <dbReference type="Proteomes" id="UP001084197"/>
    </source>
</evidence>
<protein>
    <submittedName>
        <fullName evidence="6">Metal ABC transporter ATP-binding protein</fullName>
    </submittedName>
</protein>
<dbReference type="SMART" id="SM00382">
    <property type="entry name" value="AAA"/>
    <property type="match status" value="1"/>
</dbReference>
<dbReference type="PROSITE" id="PS00211">
    <property type="entry name" value="ABC_TRANSPORTER_1"/>
    <property type="match status" value="1"/>
</dbReference>
<reference evidence="6" key="1">
    <citation type="submission" date="2022-11" db="EMBL/GenBank/DDBJ databases">
        <title>WGS of Natronobacillus azotifigens 24KS-1, an anaerobic diazotrophic haloalkaliphile from soda-rich habitats.</title>
        <authorList>
            <person name="Sorokin D.Y."/>
            <person name="Merkel A.Y."/>
        </authorList>
    </citation>
    <scope>NUCLEOTIDE SEQUENCE</scope>
    <source>
        <strain evidence="6">24KS-1</strain>
    </source>
</reference>
<comment type="similarity">
    <text evidence="1">Belongs to the ABC transporter superfamily.</text>
</comment>
<dbReference type="InterPro" id="IPR003593">
    <property type="entry name" value="AAA+_ATPase"/>
</dbReference>
<organism evidence="6 7">
    <name type="scientific">Natronobacillus azotifigens</name>
    <dbReference type="NCBI Taxonomy" id="472978"/>
    <lineage>
        <taxon>Bacteria</taxon>
        <taxon>Bacillati</taxon>
        <taxon>Bacillota</taxon>
        <taxon>Bacilli</taxon>
        <taxon>Bacillales</taxon>
        <taxon>Bacillaceae</taxon>
        <taxon>Natronobacillus</taxon>
    </lineage>
</organism>
<dbReference type="EMBL" id="JAPRAT010000036">
    <property type="protein sequence ID" value="MCZ0704437.1"/>
    <property type="molecule type" value="Genomic_DNA"/>
</dbReference>
<dbReference type="Proteomes" id="UP001084197">
    <property type="component" value="Unassembled WGS sequence"/>
</dbReference>
<keyword evidence="4 6" id="KW-0067">ATP-binding</keyword>